<proteinExistence type="inferred from homology"/>
<reference evidence="14" key="1">
    <citation type="journal article" date="2018" name="Nat. Microbiol.">
        <title>Leveraging single-cell genomics to expand the fungal tree of life.</title>
        <authorList>
            <person name="Ahrendt S.R."/>
            <person name="Quandt C.A."/>
            <person name="Ciobanu D."/>
            <person name="Clum A."/>
            <person name="Salamov A."/>
            <person name="Andreopoulos B."/>
            <person name="Cheng J.F."/>
            <person name="Woyke T."/>
            <person name="Pelin A."/>
            <person name="Henrissat B."/>
            <person name="Reynolds N.K."/>
            <person name="Benny G.L."/>
            <person name="Smith M.E."/>
            <person name="James T.Y."/>
            <person name="Grigoriev I.V."/>
        </authorList>
    </citation>
    <scope>NUCLEOTIDE SEQUENCE [LARGE SCALE GENOMIC DNA]</scope>
</reference>
<evidence type="ECO:0000256" key="1">
    <source>
        <dbReference type="ARBA" id="ARBA00004604"/>
    </source>
</evidence>
<evidence type="ECO:0000259" key="12">
    <source>
        <dbReference type="Pfam" id="PF20645"/>
    </source>
</evidence>
<feature type="region of interest" description="Disordered" evidence="10">
    <location>
        <begin position="258"/>
        <end position="277"/>
    </location>
</feature>
<keyword evidence="5" id="KW-0862">Zinc</keyword>
<evidence type="ECO:0000256" key="8">
    <source>
        <dbReference type="ARBA" id="ARBA00023163"/>
    </source>
</evidence>
<gene>
    <name evidence="13" type="ORF">BJ684DRAFT_19606</name>
</gene>
<feature type="domain" description="Rrn7/TAF1B N-terminal cyclin" evidence="11">
    <location>
        <begin position="255"/>
        <end position="331"/>
    </location>
</feature>
<evidence type="ECO:0000256" key="3">
    <source>
        <dbReference type="ARBA" id="ARBA00022723"/>
    </source>
</evidence>
<feature type="compositionally biased region" description="Acidic residues" evidence="10">
    <location>
        <begin position="203"/>
        <end position="214"/>
    </location>
</feature>
<feature type="region of interest" description="Disordered" evidence="10">
    <location>
        <begin position="557"/>
        <end position="598"/>
    </location>
</feature>
<feature type="domain" description="Rrn7/TAF1B C-terminal cyclin" evidence="12">
    <location>
        <begin position="357"/>
        <end position="475"/>
    </location>
</feature>
<keyword evidence="6" id="KW-0805">Transcription regulation</keyword>
<keyword evidence="4" id="KW-0863">Zinc-finger</keyword>
<evidence type="ECO:0008006" key="15">
    <source>
        <dbReference type="Google" id="ProtNLM"/>
    </source>
</evidence>
<comment type="similarity">
    <text evidence="2">Belongs to the RRN7/TAF1B family.</text>
</comment>
<evidence type="ECO:0000256" key="9">
    <source>
        <dbReference type="ARBA" id="ARBA00023242"/>
    </source>
</evidence>
<dbReference type="AlphaFoldDB" id="A0A4P9Y551"/>
<evidence type="ECO:0000256" key="6">
    <source>
        <dbReference type="ARBA" id="ARBA00023015"/>
    </source>
</evidence>
<evidence type="ECO:0000256" key="2">
    <source>
        <dbReference type="ARBA" id="ARBA00006899"/>
    </source>
</evidence>
<protein>
    <recommendedName>
        <fullName evidence="15">RRN7-type domain-containing protein</fullName>
    </recommendedName>
</protein>
<feature type="region of interest" description="Disordered" evidence="10">
    <location>
        <begin position="163"/>
        <end position="230"/>
    </location>
</feature>
<evidence type="ECO:0000313" key="13">
    <source>
        <dbReference type="EMBL" id="RKP13944.1"/>
    </source>
</evidence>
<evidence type="ECO:0000259" key="11">
    <source>
        <dbReference type="Pfam" id="PF20644"/>
    </source>
</evidence>
<sequence length="653" mass="74450">MAKHPPCKICRSRRYHRDAVGAFVCESGHLMENYRDEELEAYELGTGGRITFARRLKRIPRARQDEAARLGPGEVRLRVVQGMQHILKLQCHALVQKHSFPEELFGVAKDIWLLCLSSTVLGEASGEDEAEAGDSVNKSNAIKIKAEEEEAQRILLMENQLWKEDEDGDEMHQEDHDLEGERTKGSPATQSEDEEDTTRTSEESDGDEMDERSDEDAGKHPLISPYLGPNESYDPSVVAMGRVATNHPLFQDPWMDEADTEKDEQEPKETDEANQRKRWREKPMVLQLQTTLGVLLLACRWLRCPVLAVDILRWATEGSLPYLDAYTYLPSSLMEGMRWDQLPIFHPTVRTQGKTTPSCTRLRQVAMIIGERLNYRFSIRVQARLNEQALATRLVRMALLPDPFPRYAHELIRLYRQDWADQEERILDEVEIAAAVIVLGKWIYGLDGRERSLKEPPYAQLLPLQQWLRGVQREREEAGPKTLTHCSVQRLALTKPSVFLSLVDHSAFLLASEEKKVVGRTSAKALYSTIRKIPLPSSRDKMIPRSATASPRFHRVGYEKSKEEEEEDIVPCPSSMASVSQDDPTQGDKAPSQPLRPGKAYVLSSPRKRQVWHPDYQTWLSLVGDMVGEDPYALHIKVQRVEMALRFTGSMDH</sequence>
<dbReference type="PANTHER" id="PTHR31576">
    <property type="entry name" value="TATA BOX-BINDING PROTEIN-ASSOCIATED FACTOR RNA POLYMERASE I SUBUNIT B"/>
    <property type="match status" value="1"/>
</dbReference>
<name>A0A4P9Y551_9FUNG</name>
<dbReference type="OrthoDB" id="428577at2759"/>
<dbReference type="InterPro" id="IPR048540">
    <property type="entry name" value="Rrn7_cyclin_N"/>
</dbReference>
<evidence type="ECO:0000256" key="7">
    <source>
        <dbReference type="ARBA" id="ARBA00023125"/>
    </source>
</evidence>
<dbReference type="PANTHER" id="PTHR31576:SF2">
    <property type="entry name" value="TATA BOX-BINDING PROTEIN-ASSOCIATED FACTOR RNA POLYMERASE I SUBUNIT B"/>
    <property type="match status" value="1"/>
</dbReference>
<dbReference type="GO" id="GO:0042790">
    <property type="term" value="P:nucleolar large rRNA transcription by RNA polymerase I"/>
    <property type="evidence" value="ECO:0007669"/>
    <property type="project" value="TreeGrafter"/>
</dbReference>
<accession>A0A4P9Y551</accession>
<feature type="compositionally biased region" description="Polar residues" evidence="10">
    <location>
        <begin position="575"/>
        <end position="584"/>
    </location>
</feature>
<dbReference type="GO" id="GO:0001164">
    <property type="term" value="F:RNA polymerase I core promoter sequence-specific DNA binding"/>
    <property type="evidence" value="ECO:0007669"/>
    <property type="project" value="InterPro"/>
</dbReference>
<evidence type="ECO:0000256" key="5">
    <source>
        <dbReference type="ARBA" id="ARBA00022833"/>
    </source>
</evidence>
<feature type="domain" description="Rrn7/TAF1B N-terminal cyclin" evidence="11">
    <location>
        <begin position="83"/>
        <end position="154"/>
    </location>
</feature>
<evidence type="ECO:0000256" key="10">
    <source>
        <dbReference type="SAM" id="MobiDB-lite"/>
    </source>
</evidence>
<feature type="compositionally biased region" description="Basic and acidic residues" evidence="10">
    <location>
        <begin position="265"/>
        <end position="275"/>
    </location>
</feature>
<evidence type="ECO:0000256" key="4">
    <source>
        <dbReference type="ARBA" id="ARBA00022771"/>
    </source>
</evidence>
<keyword evidence="3" id="KW-0479">Metal-binding</keyword>
<dbReference type="InterPro" id="IPR033599">
    <property type="entry name" value="TAF1B/Rrn7"/>
</dbReference>
<dbReference type="InterPro" id="IPR048538">
    <property type="entry name" value="Rrn7_cyclin_C"/>
</dbReference>
<keyword evidence="8" id="KW-0804">Transcription</keyword>
<keyword evidence="9" id="KW-0539">Nucleus</keyword>
<comment type="subcellular location">
    <subcellularLocation>
        <location evidence="1">Nucleus</location>
        <location evidence="1">Nucleolus</location>
    </subcellularLocation>
</comment>
<dbReference type="Pfam" id="PF20644">
    <property type="entry name" value="Rrn7_cyclin_N"/>
    <property type="match status" value="2"/>
</dbReference>
<dbReference type="Pfam" id="PF20645">
    <property type="entry name" value="Rrn7_cyclin_C"/>
    <property type="match status" value="1"/>
</dbReference>
<feature type="compositionally biased region" description="Basic and acidic residues" evidence="10">
    <location>
        <begin position="170"/>
        <end position="184"/>
    </location>
</feature>
<dbReference type="GO" id="GO:0008270">
    <property type="term" value="F:zinc ion binding"/>
    <property type="evidence" value="ECO:0007669"/>
    <property type="project" value="UniProtKB-KW"/>
</dbReference>
<keyword evidence="14" id="KW-1185">Reference proteome</keyword>
<dbReference type="Proteomes" id="UP000267251">
    <property type="component" value="Unassembled WGS sequence"/>
</dbReference>
<keyword evidence="7" id="KW-0238">DNA-binding</keyword>
<dbReference type="GO" id="GO:0070860">
    <property type="term" value="C:RNA polymerase I core factor complex"/>
    <property type="evidence" value="ECO:0007669"/>
    <property type="project" value="InterPro"/>
</dbReference>
<evidence type="ECO:0000313" key="14">
    <source>
        <dbReference type="Proteomes" id="UP000267251"/>
    </source>
</evidence>
<organism evidence="13 14">
    <name type="scientific">Piptocephalis cylindrospora</name>
    <dbReference type="NCBI Taxonomy" id="1907219"/>
    <lineage>
        <taxon>Eukaryota</taxon>
        <taxon>Fungi</taxon>
        <taxon>Fungi incertae sedis</taxon>
        <taxon>Zoopagomycota</taxon>
        <taxon>Zoopagomycotina</taxon>
        <taxon>Zoopagomycetes</taxon>
        <taxon>Zoopagales</taxon>
        <taxon>Piptocephalidaceae</taxon>
        <taxon>Piptocephalis</taxon>
    </lineage>
</organism>
<dbReference type="EMBL" id="KZ987915">
    <property type="protein sequence ID" value="RKP13944.1"/>
    <property type="molecule type" value="Genomic_DNA"/>
</dbReference>